<reference evidence="6 7" key="1">
    <citation type="submission" date="2022-06" db="EMBL/GenBank/DDBJ databases">
        <title>Isolation of gut microbiota from human fecal samples.</title>
        <authorList>
            <person name="Pamer E.G."/>
            <person name="Barat B."/>
            <person name="Waligurski E."/>
            <person name="Medina S."/>
            <person name="Paddock L."/>
            <person name="Mostad J."/>
        </authorList>
    </citation>
    <scope>NUCLEOTIDE SEQUENCE [LARGE SCALE GENOMIC DNA]</scope>
    <source>
        <strain evidence="6 7">DFI.6.1</strain>
    </source>
</reference>
<gene>
    <name evidence="6" type="ORF">NE663_08520</name>
</gene>
<keyword evidence="2 5" id="KW-0812">Transmembrane</keyword>
<feature type="transmembrane region" description="Helical" evidence="5">
    <location>
        <begin position="30"/>
        <end position="54"/>
    </location>
</feature>
<evidence type="ECO:0000313" key="7">
    <source>
        <dbReference type="Proteomes" id="UP001524435"/>
    </source>
</evidence>
<dbReference type="Pfam" id="PF02659">
    <property type="entry name" value="Mntp"/>
    <property type="match status" value="1"/>
</dbReference>
<dbReference type="EMBL" id="JANGCH010000012">
    <property type="protein sequence ID" value="MCQ5122300.1"/>
    <property type="molecule type" value="Genomic_DNA"/>
</dbReference>
<evidence type="ECO:0000313" key="6">
    <source>
        <dbReference type="EMBL" id="MCQ5122300.1"/>
    </source>
</evidence>
<keyword evidence="1" id="KW-1003">Cell membrane</keyword>
<evidence type="ECO:0000256" key="1">
    <source>
        <dbReference type="ARBA" id="ARBA00022475"/>
    </source>
</evidence>
<dbReference type="InterPro" id="IPR003810">
    <property type="entry name" value="Mntp/YtaF"/>
</dbReference>
<organism evidence="6 7">
    <name type="scientific">Massilicoli timonensis</name>
    <dbReference type="NCBI Taxonomy" id="2015901"/>
    <lineage>
        <taxon>Bacteria</taxon>
        <taxon>Bacillati</taxon>
        <taxon>Bacillota</taxon>
        <taxon>Erysipelotrichia</taxon>
        <taxon>Erysipelotrichales</taxon>
        <taxon>Erysipelotrichaceae</taxon>
        <taxon>Massilicoli</taxon>
    </lineage>
</organism>
<accession>A0ABT1SM45</accession>
<protein>
    <submittedName>
        <fullName evidence="6">Manganese efflux pump</fullName>
    </submittedName>
</protein>
<evidence type="ECO:0000256" key="5">
    <source>
        <dbReference type="SAM" id="Phobius"/>
    </source>
</evidence>
<dbReference type="RefSeq" id="WP_256198165.1">
    <property type="nucleotide sequence ID" value="NZ_CALVCM010000043.1"/>
</dbReference>
<dbReference type="PANTHER" id="PTHR35529">
    <property type="entry name" value="MANGANESE EFFLUX PUMP MNTP-RELATED"/>
    <property type="match status" value="1"/>
</dbReference>
<keyword evidence="7" id="KW-1185">Reference proteome</keyword>
<evidence type="ECO:0000256" key="3">
    <source>
        <dbReference type="ARBA" id="ARBA00022989"/>
    </source>
</evidence>
<dbReference type="Proteomes" id="UP001524435">
    <property type="component" value="Unassembled WGS sequence"/>
</dbReference>
<comment type="caution">
    <text evidence="6">The sequence shown here is derived from an EMBL/GenBank/DDBJ whole genome shotgun (WGS) entry which is preliminary data.</text>
</comment>
<evidence type="ECO:0000256" key="2">
    <source>
        <dbReference type="ARBA" id="ARBA00022692"/>
    </source>
</evidence>
<keyword evidence="3 5" id="KW-1133">Transmembrane helix</keyword>
<feature type="transmembrane region" description="Helical" evidence="5">
    <location>
        <begin position="153"/>
        <end position="173"/>
    </location>
</feature>
<name>A0ABT1SM45_9FIRM</name>
<feature type="transmembrane region" description="Helical" evidence="5">
    <location>
        <begin position="185"/>
        <end position="202"/>
    </location>
</feature>
<proteinExistence type="predicted"/>
<sequence>MELLLMILALSIDGLTAAFAYASNHVKMSWLNMAVIALIETLSLSCSMGAAGIVQDDLSIVFTKGISFVIFFCIGCSTLFQASLKKWIHAQKEWILHCRNVSIVLHIYADELTADQDHSNDLSWKETLYLALALSLDSAITGFAAGMQKEMSIVIVLLSFLIGMAMLGIGLSLGNYLDGKSRLDISWISGVVFLFLAFLKLTT</sequence>
<keyword evidence="4 5" id="KW-0472">Membrane</keyword>
<feature type="transmembrane region" description="Helical" evidence="5">
    <location>
        <begin position="66"/>
        <end position="84"/>
    </location>
</feature>
<evidence type="ECO:0000256" key="4">
    <source>
        <dbReference type="ARBA" id="ARBA00023136"/>
    </source>
</evidence>
<dbReference type="PANTHER" id="PTHR35529:SF2">
    <property type="entry name" value="SPORULATION PROTEIN YTAF-RELATED"/>
    <property type="match status" value="1"/>
</dbReference>